<keyword evidence="4 6" id="KW-0274">FAD</keyword>
<proteinExistence type="inferred from homology"/>
<dbReference type="PANTHER" id="PTHR34934:SF1">
    <property type="entry name" value="FLAVIN-DEPENDENT THYMIDYLATE SYNTHASE"/>
    <property type="match status" value="1"/>
</dbReference>
<dbReference type="HAMAP" id="MF_01408">
    <property type="entry name" value="ThyX"/>
    <property type="match status" value="1"/>
</dbReference>
<accession>A0A164LAD4</accession>
<keyword evidence="3 6" id="KW-0545">Nucleotide biosynthesis</keyword>
<feature type="active site" description="Involved in ionization of N3 of dUMP, leading to its activation" evidence="6">
    <location>
        <position position="195"/>
    </location>
</feature>
<dbReference type="SUPFAM" id="SSF69796">
    <property type="entry name" value="Thymidylate synthase-complementing protein Thy1"/>
    <property type="match status" value="1"/>
</dbReference>
<comment type="subunit">
    <text evidence="6">Homotetramer.</text>
</comment>
<protein>
    <recommendedName>
        <fullName evidence="6">Flavin-dependent thymidylate synthase</fullName>
        <shortName evidence="6">FDTS</shortName>
        <ecNumber evidence="6">2.1.1.148</ecNumber>
    </recommendedName>
    <alternativeName>
        <fullName evidence="6">FAD-dependent thymidylate synthase</fullName>
    </alternativeName>
    <alternativeName>
        <fullName evidence="6">Thymidylate synthase ThyX</fullName>
        <shortName evidence="6">TS</shortName>
        <shortName evidence="6">TSase</shortName>
    </alternativeName>
</protein>
<dbReference type="GO" id="GO:0004799">
    <property type="term" value="F:thymidylate synthase activity"/>
    <property type="evidence" value="ECO:0007669"/>
    <property type="project" value="TreeGrafter"/>
</dbReference>
<comment type="catalytic activity">
    <reaction evidence="6">
        <text>dUMP + (6R)-5,10-methylene-5,6,7,8-tetrahydrofolate + NADPH + H(+) = dTMP + (6S)-5,6,7,8-tetrahydrofolate + NADP(+)</text>
        <dbReference type="Rhea" id="RHEA:29043"/>
        <dbReference type="ChEBI" id="CHEBI:15378"/>
        <dbReference type="ChEBI" id="CHEBI:15636"/>
        <dbReference type="ChEBI" id="CHEBI:57453"/>
        <dbReference type="ChEBI" id="CHEBI:57783"/>
        <dbReference type="ChEBI" id="CHEBI:58349"/>
        <dbReference type="ChEBI" id="CHEBI:63528"/>
        <dbReference type="ChEBI" id="CHEBI:246422"/>
        <dbReference type="EC" id="2.1.1.148"/>
    </reaction>
</comment>
<evidence type="ECO:0000256" key="5">
    <source>
        <dbReference type="ARBA" id="ARBA00022857"/>
    </source>
</evidence>
<gene>
    <name evidence="6" type="primary">thyX</name>
    <name evidence="7" type="ORF">AWN90_36535</name>
</gene>
<dbReference type="Pfam" id="PF02511">
    <property type="entry name" value="Thy1"/>
    <property type="match status" value="1"/>
</dbReference>
<keyword evidence="8" id="KW-1185">Reference proteome</keyword>
<comment type="pathway">
    <text evidence="6">Pyrimidine metabolism; dTTP biosynthesis.</text>
</comment>
<dbReference type="GO" id="GO:0050797">
    <property type="term" value="F:thymidylate synthase (FAD) activity"/>
    <property type="evidence" value="ECO:0007669"/>
    <property type="project" value="UniProtKB-UniRule"/>
</dbReference>
<evidence type="ECO:0000313" key="7">
    <source>
        <dbReference type="EMBL" id="KZM72187.1"/>
    </source>
</evidence>
<dbReference type="GO" id="GO:0006235">
    <property type="term" value="P:dTTP biosynthetic process"/>
    <property type="evidence" value="ECO:0007669"/>
    <property type="project" value="UniProtKB-UniRule"/>
</dbReference>
<dbReference type="GO" id="GO:0070402">
    <property type="term" value="F:NADPH binding"/>
    <property type="evidence" value="ECO:0007669"/>
    <property type="project" value="TreeGrafter"/>
</dbReference>
<dbReference type="InterPro" id="IPR036098">
    <property type="entry name" value="Thymidylate_synthase_ThyX_sf"/>
</dbReference>
<dbReference type="EC" id="2.1.1.148" evidence="6"/>
<dbReference type="GO" id="GO:0006231">
    <property type="term" value="P:dTMP biosynthetic process"/>
    <property type="evidence" value="ECO:0007669"/>
    <property type="project" value="UniProtKB-UniRule"/>
</dbReference>
<dbReference type="Proteomes" id="UP000076512">
    <property type="component" value="Unassembled WGS sequence"/>
</dbReference>
<comment type="function">
    <text evidence="6">Catalyzes the reductive methylation of 2'-deoxyuridine-5'-monophosphate (dUMP) to 2'-deoxythymidine-5'-monophosphate (dTMP) while utilizing 5,10-methylenetetrahydrofolate (mTHF) as the methyl donor, and NADPH and FADH(2) as the reductant.</text>
</comment>
<feature type="binding site" evidence="6">
    <location>
        <position position="106"/>
    </location>
    <ligand>
        <name>FAD</name>
        <dbReference type="ChEBI" id="CHEBI:57692"/>
        <note>ligand shared between neighboring subunits</note>
    </ligand>
</feature>
<keyword evidence="5 6" id="KW-0521">NADP</keyword>
<comment type="cofactor">
    <cofactor evidence="6">
        <name>FAD</name>
        <dbReference type="ChEBI" id="CHEBI:57692"/>
    </cofactor>
    <text evidence="6">Binds 4 FAD per tetramer. Each FAD binding site is formed by three monomers.</text>
</comment>
<dbReference type="RefSeq" id="WP_171982729.1">
    <property type="nucleotide sequence ID" value="NZ_JABMCZ010000001.1"/>
</dbReference>
<organism evidence="7 8">
    <name type="scientific">Nocardia terpenica</name>
    <dbReference type="NCBI Taxonomy" id="455432"/>
    <lineage>
        <taxon>Bacteria</taxon>
        <taxon>Bacillati</taxon>
        <taxon>Actinomycetota</taxon>
        <taxon>Actinomycetes</taxon>
        <taxon>Mycobacteriales</taxon>
        <taxon>Nocardiaceae</taxon>
        <taxon>Nocardia</taxon>
    </lineage>
</organism>
<dbReference type="AlphaFoldDB" id="A0A164LAD4"/>
<dbReference type="EMBL" id="LWGR01000009">
    <property type="protein sequence ID" value="KZM72187.1"/>
    <property type="molecule type" value="Genomic_DNA"/>
</dbReference>
<feature type="binding site" description="in other chain" evidence="6">
    <location>
        <position position="168"/>
    </location>
    <ligand>
        <name>dUMP</name>
        <dbReference type="ChEBI" id="CHEBI:246422"/>
        <note>ligand shared between dimeric partners</note>
    </ligand>
</feature>
<feature type="binding site" evidence="6">
    <location>
        <begin position="98"/>
        <end position="100"/>
    </location>
    <ligand>
        <name>FAD</name>
        <dbReference type="ChEBI" id="CHEBI:57692"/>
        <note>ligand shared between neighboring subunits</note>
    </ligand>
</feature>
<reference evidence="7 8" key="1">
    <citation type="submission" date="2016-04" db="EMBL/GenBank/DDBJ databases">
        <authorList>
            <person name="Evans L.H."/>
            <person name="Alamgir A."/>
            <person name="Owens N."/>
            <person name="Weber N.D."/>
            <person name="Virtaneva K."/>
            <person name="Barbian K."/>
            <person name="Babar A."/>
            <person name="Rosenke K."/>
        </authorList>
    </citation>
    <scope>NUCLEOTIDE SEQUENCE [LARGE SCALE GENOMIC DNA]</scope>
    <source>
        <strain evidence="7 8">IFM 0406</strain>
    </source>
</reference>
<evidence type="ECO:0000256" key="1">
    <source>
        <dbReference type="ARBA" id="ARBA00022603"/>
    </source>
</evidence>
<evidence type="ECO:0000256" key="2">
    <source>
        <dbReference type="ARBA" id="ARBA00022630"/>
    </source>
</evidence>
<dbReference type="GO" id="GO:0032259">
    <property type="term" value="P:methylation"/>
    <property type="evidence" value="ECO:0007669"/>
    <property type="project" value="UniProtKB-KW"/>
</dbReference>
<dbReference type="NCBIfam" id="TIGR02170">
    <property type="entry name" value="thyX"/>
    <property type="match status" value="1"/>
</dbReference>
<dbReference type="UniPathway" id="UPA00575"/>
<sequence>MSLFVQPHVALIATTSLWLPDTPDYSLGEDSLDDGEELAVFAGRTCYQSWERPNPETATTRGYLKNILRQKHWSVLEHANATFYITGVSRSLTHELIRHRHIPRSELSQRYVDADEINFVIPPLYENDPEAIHDLEQSARAALSKYHKWVDIYRGRGASHKEAREAARAHLPGNAETRIVVTGNYRAWIDFLIQRDADGVDKEMRRIAAWIGRELRDQAPNVFGPSAREIWQPSSTQAA</sequence>
<comment type="caution">
    <text evidence="7">The sequence shown here is derived from an EMBL/GenBank/DDBJ whole genome shotgun (WGS) entry which is preliminary data.</text>
</comment>
<evidence type="ECO:0000256" key="4">
    <source>
        <dbReference type="ARBA" id="ARBA00022827"/>
    </source>
</evidence>
<feature type="binding site" evidence="6">
    <location>
        <position position="195"/>
    </location>
    <ligand>
        <name>dUMP</name>
        <dbReference type="ChEBI" id="CHEBI:246422"/>
        <note>ligand shared between dimeric partners</note>
    </ligand>
</feature>
<evidence type="ECO:0000256" key="6">
    <source>
        <dbReference type="HAMAP-Rule" id="MF_01408"/>
    </source>
</evidence>
<feature type="binding site" evidence="6">
    <location>
        <begin position="95"/>
        <end position="98"/>
    </location>
    <ligand>
        <name>dUMP</name>
        <dbReference type="ChEBI" id="CHEBI:246422"/>
        <note>ligand shared between dimeric partners</note>
    </ligand>
</feature>
<feature type="binding site" evidence="6">
    <location>
        <position position="74"/>
    </location>
    <ligand>
        <name>FAD</name>
        <dbReference type="ChEBI" id="CHEBI:57692"/>
        <note>ligand shared between neighboring subunits</note>
    </ligand>
</feature>
<dbReference type="PROSITE" id="PS51331">
    <property type="entry name" value="THYX"/>
    <property type="match status" value="1"/>
</dbReference>
<name>A0A164LAD4_9NOCA</name>
<dbReference type="PANTHER" id="PTHR34934">
    <property type="entry name" value="FLAVIN-DEPENDENT THYMIDYLATE SYNTHASE"/>
    <property type="match status" value="1"/>
</dbReference>
<dbReference type="Gene3D" id="3.30.1360.170">
    <property type="match status" value="1"/>
</dbReference>
<keyword evidence="1 6" id="KW-0489">Methyltransferase</keyword>
<dbReference type="STRING" id="455432.AWN90_36535"/>
<evidence type="ECO:0000313" key="8">
    <source>
        <dbReference type="Proteomes" id="UP000076512"/>
    </source>
</evidence>
<dbReference type="CDD" id="cd20175">
    <property type="entry name" value="ThyX"/>
    <property type="match status" value="1"/>
</dbReference>
<comment type="similarity">
    <text evidence="6">Belongs to the thymidylate synthase ThyX family.</text>
</comment>
<comment type="caution">
    <text evidence="6">Lacks conserved residue(s) required for the propagation of feature annotation.</text>
</comment>
<keyword evidence="2 6" id="KW-0285">Flavoprotein</keyword>
<keyword evidence="6" id="KW-0808">Transferase</keyword>
<evidence type="ECO:0000256" key="3">
    <source>
        <dbReference type="ARBA" id="ARBA00022727"/>
    </source>
</evidence>
<dbReference type="GO" id="GO:0050660">
    <property type="term" value="F:flavin adenine dinucleotide binding"/>
    <property type="evidence" value="ECO:0007669"/>
    <property type="project" value="UniProtKB-UniRule"/>
</dbReference>
<dbReference type="InterPro" id="IPR003669">
    <property type="entry name" value="Thymidylate_synthase_ThyX"/>
</dbReference>
<feature type="binding site" description="in other chain" evidence="6">
    <location>
        <begin position="106"/>
        <end position="110"/>
    </location>
    <ligand>
        <name>dUMP</name>
        <dbReference type="ChEBI" id="CHEBI:246422"/>
        <note>ligand shared between dimeric partners</note>
    </ligand>
</feature>
<feature type="binding site" evidence="6">
    <location>
        <begin position="184"/>
        <end position="186"/>
    </location>
    <ligand>
        <name>FAD</name>
        <dbReference type="ChEBI" id="CHEBI:57692"/>
        <note>ligand shared between neighboring subunits</note>
    </ligand>
</feature>